<gene>
    <name evidence="1" type="ORF">OTUT144_0610</name>
</gene>
<dbReference type="EMBL" id="LAOR01000032">
    <property type="protein sequence ID" value="KJW07335.1"/>
    <property type="molecule type" value="Genomic_DNA"/>
</dbReference>
<evidence type="ECO:0000313" key="2">
    <source>
        <dbReference type="Proteomes" id="UP000033580"/>
    </source>
</evidence>
<dbReference type="AlphaFoldDB" id="A0A0F3RLT6"/>
<sequence>MLTTWLETDLSFKQAIRIYKYDENKFVAKTDTGKDMSLDLNKISFKH</sequence>
<protein>
    <submittedName>
        <fullName evidence="1">Putative conjugative transfer protein TraA</fullName>
    </submittedName>
</protein>
<dbReference type="PATRIC" id="fig|1441384.3.peg.1494"/>
<accession>A0A0F3RLT6</accession>
<organism evidence="1 2">
    <name type="scientific">Orientia tsutsugamushi str. UT144</name>
    <dbReference type="NCBI Taxonomy" id="1441384"/>
    <lineage>
        <taxon>Bacteria</taxon>
        <taxon>Pseudomonadati</taxon>
        <taxon>Pseudomonadota</taxon>
        <taxon>Alphaproteobacteria</taxon>
        <taxon>Rickettsiales</taxon>
        <taxon>Rickettsiaceae</taxon>
        <taxon>Rickettsieae</taxon>
        <taxon>Orientia</taxon>
    </lineage>
</organism>
<reference evidence="1 2" key="1">
    <citation type="submission" date="2015-01" db="EMBL/GenBank/DDBJ databases">
        <title>Genome Sequencing of Rickettsiales.</title>
        <authorList>
            <person name="Daugherty S.C."/>
            <person name="Su Q."/>
            <person name="Abolude K."/>
            <person name="Beier-Sexton M."/>
            <person name="Carlyon J.A."/>
            <person name="Carter R."/>
            <person name="Day N.P."/>
            <person name="Dumler S.J."/>
            <person name="Dyachenko V."/>
            <person name="Godinez A."/>
            <person name="Kurtti T.J."/>
            <person name="Lichay M."/>
            <person name="Mullins K.E."/>
            <person name="Ott S."/>
            <person name="Pappas-Brown V."/>
            <person name="Paris D.H."/>
            <person name="Patel P."/>
            <person name="Richards A.L."/>
            <person name="Sadzewicz L."/>
            <person name="Sears K."/>
            <person name="Seidman D."/>
            <person name="Sengamalay N."/>
            <person name="Stenos J."/>
            <person name="Tallon L.J."/>
            <person name="Vincent G."/>
            <person name="Fraser C.M."/>
            <person name="Munderloh U."/>
            <person name="Dunning-Hotopp J.C."/>
        </authorList>
    </citation>
    <scope>NUCLEOTIDE SEQUENCE [LARGE SCALE GENOMIC DNA]</scope>
    <source>
        <strain evidence="1 2">UT144</strain>
    </source>
</reference>
<dbReference type="Proteomes" id="UP000033580">
    <property type="component" value="Unassembled WGS sequence"/>
</dbReference>
<comment type="caution">
    <text evidence="1">The sequence shown here is derived from an EMBL/GenBank/DDBJ whole genome shotgun (WGS) entry which is preliminary data.</text>
</comment>
<evidence type="ECO:0000313" key="1">
    <source>
        <dbReference type="EMBL" id="KJW07335.1"/>
    </source>
</evidence>
<name>A0A0F3RLT6_ORITS</name>
<proteinExistence type="predicted"/>